<dbReference type="PANTHER" id="PTHR46179:SF26">
    <property type="entry name" value="ZINC FINGER PROTEIN 423 HOMOLOG"/>
    <property type="match status" value="1"/>
</dbReference>
<dbReference type="AlphaFoldDB" id="A0A4Y2FV60"/>
<dbReference type="GO" id="GO:0005634">
    <property type="term" value="C:nucleus"/>
    <property type="evidence" value="ECO:0007669"/>
    <property type="project" value="TreeGrafter"/>
</dbReference>
<dbReference type="Proteomes" id="UP000499080">
    <property type="component" value="Unassembled WGS sequence"/>
</dbReference>
<dbReference type="PANTHER" id="PTHR46179">
    <property type="entry name" value="ZINC FINGER PROTEIN"/>
    <property type="match status" value="1"/>
</dbReference>
<keyword evidence="3 5" id="KW-0863">Zinc-finger</keyword>
<feature type="domain" description="C2H2-type" evidence="6">
    <location>
        <begin position="749"/>
        <end position="773"/>
    </location>
</feature>
<dbReference type="OrthoDB" id="6277246at2759"/>
<evidence type="ECO:0000256" key="3">
    <source>
        <dbReference type="ARBA" id="ARBA00022771"/>
    </source>
</evidence>
<keyword evidence="2" id="KW-0677">Repeat</keyword>
<protein>
    <submittedName>
        <fullName evidence="7">Zinc finger X-linked protein ZXDB</fullName>
    </submittedName>
</protein>
<organism evidence="7 8">
    <name type="scientific">Araneus ventricosus</name>
    <name type="common">Orbweaver spider</name>
    <name type="synonym">Epeira ventricosa</name>
    <dbReference type="NCBI Taxonomy" id="182803"/>
    <lineage>
        <taxon>Eukaryota</taxon>
        <taxon>Metazoa</taxon>
        <taxon>Ecdysozoa</taxon>
        <taxon>Arthropoda</taxon>
        <taxon>Chelicerata</taxon>
        <taxon>Arachnida</taxon>
        <taxon>Araneae</taxon>
        <taxon>Araneomorphae</taxon>
        <taxon>Entelegynae</taxon>
        <taxon>Araneoidea</taxon>
        <taxon>Araneidae</taxon>
        <taxon>Araneus</taxon>
    </lineage>
</organism>
<feature type="domain" description="C2H2-type" evidence="6">
    <location>
        <begin position="599"/>
        <end position="628"/>
    </location>
</feature>
<evidence type="ECO:0000256" key="2">
    <source>
        <dbReference type="ARBA" id="ARBA00022737"/>
    </source>
</evidence>
<dbReference type="SMART" id="SM00355">
    <property type="entry name" value="ZnF_C2H2"/>
    <property type="match status" value="10"/>
</dbReference>
<feature type="domain" description="C2H2-type" evidence="6">
    <location>
        <begin position="689"/>
        <end position="718"/>
    </location>
</feature>
<dbReference type="InterPro" id="IPR036236">
    <property type="entry name" value="Znf_C2H2_sf"/>
</dbReference>
<dbReference type="InterPro" id="IPR013087">
    <property type="entry name" value="Znf_C2H2_type"/>
</dbReference>
<dbReference type="PROSITE" id="PS50157">
    <property type="entry name" value="ZINC_FINGER_C2H2_2"/>
    <property type="match status" value="9"/>
</dbReference>
<keyword evidence="4" id="KW-0862">Zinc</keyword>
<accession>A0A4Y2FV60</accession>
<dbReference type="SUPFAM" id="SSF57667">
    <property type="entry name" value="beta-beta-alpha zinc fingers"/>
    <property type="match status" value="4"/>
</dbReference>
<feature type="domain" description="C2H2-type" evidence="6">
    <location>
        <begin position="569"/>
        <end position="598"/>
    </location>
</feature>
<evidence type="ECO:0000256" key="1">
    <source>
        <dbReference type="ARBA" id="ARBA00022723"/>
    </source>
</evidence>
<feature type="domain" description="C2H2-type" evidence="6">
    <location>
        <begin position="539"/>
        <end position="568"/>
    </location>
</feature>
<dbReference type="GO" id="GO:0003712">
    <property type="term" value="F:transcription coregulator activity"/>
    <property type="evidence" value="ECO:0007669"/>
    <property type="project" value="TreeGrafter"/>
</dbReference>
<reference evidence="7 8" key="1">
    <citation type="journal article" date="2019" name="Sci. Rep.">
        <title>Orb-weaving spider Araneus ventricosus genome elucidates the spidroin gene catalogue.</title>
        <authorList>
            <person name="Kono N."/>
            <person name="Nakamura H."/>
            <person name="Ohtoshi R."/>
            <person name="Moran D.A.P."/>
            <person name="Shinohara A."/>
            <person name="Yoshida Y."/>
            <person name="Fujiwara M."/>
            <person name="Mori M."/>
            <person name="Tomita M."/>
            <person name="Arakawa K."/>
        </authorList>
    </citation>
    <scope>NUCLEOTIDE SEQUENCE [LARGE SCALE GENOMIC DNA]</scope>
</reference>
<keyword evidence="1" id="KW-0479">Metal-binding</keyword>
<feature type="domain" description="C2H2-type" evidence="6">
    <location>
        <begin position="659"/>
        <end position="688"/>
    </location>
</feature>
<dbReference type="FunFam" id="3.30.160.60:FF:000007">
    <property type="entry name" value="Basic krueppel-like factor 3"/>
    <property type="match status" value="1"/>
</dbReference>
<feature type="domain" description="C2H2-type" evidence="6">
    <location>
        <begin position="719"/>
        <end position="748"/>
    </location>
</feature>
<name>A0A4Y2FV60_ARAVE</name>
<dbReference type="GO" id="GO:0008270">
    <property type="term" value="F:zinc ion binding"/>
    <property type="evidence" value="ECO:0007669"/>
    <property type="project" value="UniProtKB-KW"/>
</dbReference>
<sequence>MENPAHVYTTGIPMSEKGNFAHNKYGCDDGETLDDTSLVKVVDHDYPNNSQEVICDSTSENADYINSIQDGFQQSEILCGFVCDSGLQSSDLPLESTSMEVESIQDSDTNIKFPDSPGSSFPCKIETFSAIEGLVQGFDEQIDSYLLSDFQKVNKLESEDGSHALEDEQRNVTEAISAIAKSFGLEDLLPENFQVDENKDLSSSVATENLCGDESDNIGDLSLGDFEKCDALHSPGSSLDLVEQLPDDAHSFELVNGLEMLASPSQSVNQPLDQDLSCKYTSLKDGDKFFVNTKGEFEFKEEMDTLVNDDPGNCDLYQSNNLIKPVTDDNVSLQPNFKFQESDSNCVSQINNLCEVGDELICDIPTVRITDVEAVDSSDINQNCASAGTVLITRDKASKKMQIVLTLDQGQQIYDIETESIGANEQSLDLDLHNTLTEKHFQNSEQHSVELNDCDSQELIEYSVEQESDKSNDFVEEDDGISFVPSTFVTLVSDVPVTVTKGRKGKTWACPVEGCGQILDKECKLRVHMISHKSGSRPFKCEYEGCDWAFTTPYRLRRHAETHLGSKDFICDFEGCNRKFTTVYNLKTHKKRHKWPNSLTCPSKDCKLSFDNRRKLELHLRVHKEVEAPYKCSLCGKQYYSANCIASHYRTHQYNEDDFKCPFEGCGKVYDKICRLRQHIRHHTGERPYTCPAEGCKWSFMSASKLTRHMRKHTGERKFTCTEPGCGKSFMRPEHLKGHIVIHSGDKPFHCPHENCNAKFTAKSSLYVHVKKHCPSVLKVVYPCPVKSCVKKYNSKATLKQHLQKFHPEEIGEGKELNIAEKLELTMPVSLVNQNSENSSGYLELDDGIADDPSADLQLQLFQNSDALMHEEEDTFSLTTSSPTIKVNTAPSKTVPKSRSKAQNQVSLKLSGVENSSKSFRTSEKLIQENRSGCARTDYCCNHSSGSKKPEPTINFVTLNQNSIDNQDIKGFLSNSQLSSGIKSSDVMLTSSIIFHDQSSEHLLKSNFLHDDCSTSHSLYHDDSILASSSAFESELMPVSLLSDGVESDESVLNHSSGVVFSEQNSVDAFADSIHLLD</sequence>
<dbReference type="EMBL" id="BGPR01001099">
    <property type="protein sequence ID" value="GBM45402.1"/>
    <property type="molecule type" value="Genomic_DNA"/>
</dbReference>
<feature type="domain" description="C2H2-type" evidence="6">
    <location>
        <begin position="630"/>
        <end position="657"/>
    </location>
</feature>
<proteinExistence type="predicted"/>
<evidence type="ECO:0000313" key="8">
    <source>
        <dbReference type="Proteomes" id="UP000499080"/>
    </source>
</evidence>
<feature type="domain" description="C2H2-type" evidence="6">
    <location>
        <begin position="782"/>
        <end position="812"/>
    </location>
</feature>
<gene>
    <name evidence="7" type="primary">ZXDB</name>
    <name evidence="7" type="ORF">AVEN_74979_1</name>
</gene>
<dbReference type="GO" id="GO:0006357">
    <property type="term" value="P:regulation of transcription by RNA polymerase II"/>
    <property type="evidence" value="ECO:0007669"/>
    <property type="project" value="TreeGrafter"/>
</dbReference>
<evidence type="ECO:0000313" key="7">
    <source>
        <dbReference type="EMBL" id="GBM45402.1"/>
    </source>
</evidence>
<dbReference type="Pfam" id="PF00096">
    <property type="entry name" value="zf-C2H2"/>
    <property type="match status" value="4"/>
</dbReference>
<comment type="caution">
    <text evidence="7">The sequence shown here is derived from an EMBL/GenBank/DDBJ whole genome shotgun (WGS) entry which is preliminary data.</text>
</comment>
<dbReference type="Gene3D" id="3.30.160.60">
    <property type="entry name" value="Classic Zinc Finger"/>
    <property type="match status" value="7"/>
</dbReference>
<keyword evidence="8" id="KW-1185">Reference proteome</keyword>
<dbReference type="PROSITE" id="PS00028">
    <property type="entry name" value="ZINC_FINGER_C2H2_1"/>
    <property type="match status" value="10"/>
</dbReference>
<evidence type="ECO:0000256" key="4">
    <source>
        <dbReference type="ARBA" id="ARBA00022833"/>
    </source>
</evidence>
<evidence type="ECO:0000256" key="5">
    <source>
        <dbReference type="PROSITE-ProRule" id="PRU00042"/>
    </source>
</evidence>
<dbReference type="InterPro" id="IPR051061">
    <property type="entry name" value="Zinc_finger_trans_reg"/>
</dbReference>
<dbReference type="FunFam" id="3.30.160.60:FF:000125">
    <property type="entry name" value="Putative zinc finger protein 143"/>
    <property type="match status" value="2"/>
</dbReference>
<evidence type="ECO:0000259" key="6">
    <source>
        <dbReference type="PROSITE" id="PS50157"/>
    </source>
</evidence>